<proteinExistence type="predicted"/>
<name>A0ABQ9TUC4_SAGOE</name>
<protein>
    <recommendedName>
        <fullName evidence="3">Secreted protein</fullName>
    </recommendedName>
</protein>
<accession>A0ABQ9TUC4</accession>
<keyword evidence="2" id="KW-1185">Reference proteome</keyword>
<comment type="caution">
    <text evidence="1">The sequence shown here is derived from an EMBL/GenBank/DDBJ whole genome shotgun (WGS) entry which is preliminary data.</text>
</comment>
<evidence type="ECO:0000313" key="2">
    <source>
        <dbReference type="Proteomes" id="UP001266305"/>
    </source>
</evidence>
<reference evidence="1 2" key="1">
    <citation type="submission" date="2023-05" db="EMBL/GenBank/DDBJ databases">
        <title>B98-5 Cell Line De Novo Hybrid Assembly: An Optical Mapping Approach.</title>
        <authorList>
            <person name="Kananen K."/>
            <person name="Auerbach J.A."/>
            <person name="Kautto E."/>
            <person name="Blachly J.S."/>
        </authorList>
    </citation>
    <scope>NUCLEOTIDE SEQUENCE [LARGE SCALE GENOMIC DNA]</scope>
    <source>
        <strain evidence="1">B95-8</strain>
        <tissue evidence="1">Cell line</tissue>
    </source>
</reference>
<dbReference type="Proteomes" id="UP001266305">
    <property type="component" value="Unassembled WGS sequence"/>
</dbReference>
<evidence type="ECO:0008006" key="3">
    <source>
        <dbReference type="Google" id="ProtNLM"/>
    </source>
</evidence>
<organism evidence="1 2">
    <name type="scientific">Saguinus oedipus</name>
    <name type="common">Cotton-top tamarin</name>
    <name type="synonym">Oedipomidas oedipus</name>
    <dbReference type="NCBI Taxonomy" id="9490"/>
    <lineage>
        <taxon>Eukaryota</taxon>
        <taxon>Metazoa</taxon>
        <taxon>Chordata</taxon>
        <taxon>Craniata</taxon>
        <taxon>Vertebrata</taxon>
        <taxon>Euteleostomi</taxon>
        <taxon>Mammalia</taxon>
        <taxon>Eutheria</taxon>
        <taxon>Euarchontoglires</taxon>
        <taxon>Primates</taxon>
        <taxon>Haplorrhini</taxon>
        <taxon>Platyrrhini</taxon>
        <taxon>Cebidae</taxon>
        <taxon>Callitrichinae</taxon>
        <taxon>Saguinus</taxon>
    </lineage>
</organism>
<gene>
    <name evidence="1" type="ORF">P7K49_034027</name>
</gene>
<dbReference type="EMBL" id="JASSZA010000019">
    <property type="protein sequence ID" value="KAK2088120.1"/>
    <property type="molecule type" value="Genomic_DNA"/>
</dbReference>
<evidence type="ECO:0000313" key="1">
    <source>
        <dbReference type="EMBL" id="KAK2088120.1"/>
    </source>
</evidence>
<sequence length="81" mass="9123">MHAMRCGQKSRYGALVVFSMHRLLIGCEPHEDFASWGWKMSRHSEVPMPLAGHQHHFAHCKLEEATQKDPGTGSQHTDLTG</sequence>